<feature type="compositionally biased region" description="Polar residues" evidence="1">
    <location>
        <begin position="340"/>
        <end position="349"/>
    </location>
</feature>
<gene>
    <name evidence="2" type="ORF">DAPPUDRAFT_120650</name>
</gene>
<feature type="region of interest" description="Disordered" evidence="1">
    <location>
        <begin position="1"/>
        <end position="115"/>
    </location>
</feature>
<dbReference type="AlphaFoldDB" id="E9I1Y0"/>
<dbReference type="HOGENOM" id="CLU_339385_0_0_1"/>
<evidence type="ECO:0000313" key="2">
    <source>
        <dbReference type="EMBL" id="EFX62000.1"/>
    </source>
</evidence>
<proteinExistence type="predicted"/>
<dbReference type="Proteomes" id="UP000000305">
    <property type="component" value="Unassembled WGS sequence"/>
</dbReference>
<feature type="region of interest" description="Disordered" evidence="1">
    <location>
        <begin position="605"/>
        <end position="644"/>
    </location>
</feature>
<evidence type="ECO:0000256" key="1">
    <source>
        <dbReference type="SAM" id="MobiDB-lite"/>
    </source>
</evidence>
<feature type="region of interest" description="Disordered" evidence="1">
    <location>
        <begin position="298"/>
        <end position="388"/>
    </location>
</feature>
<feature type="compositionally biased region" description="Basic and acidic residues" evidence="1">
    <location>
        <begin position="317"/>
        <end position="327"/>
    </location>
</feature>
<keyword evidence="3" id="KW-1185">Reference proteome</keyword>
<sequence length="838" mass="96692">MFSPANIAAKLLPKRATADVSKRGSQSSKGKLDDQTDNVSENEYYSSSQSEQTIQKGSQIELQKVVQSEKKKPGALPMDTGAKGAQVTVQNQEETDLSSEEPFLREELSDDEDTESLVTMDPSLLDPELDKNTPVFTLAKIFPRLTVKREDLDKDPEMNPDKVSKLTGITNAKTIEEYIQYYHDLCMHRRKIYYHARLIQRKLLDKDYEQADVESLLFLTENSKQMLDFIHTKCINMYDISAGQKRSYTAGMKNLTGAIVFLKEAVEAKHQAELEFQKEAKRKAEIEAEKAQSQIKALREVRYTRQTPHHSTPNRSGNDDPDKRSRPLSEPTGAGRNVTPRRNANTFFARTTRFDRGNGGGGQGGRNPDEGRRPPFVPNEEEEDERDPATAVIRQLTKALQKLQPNTPNKPDYRGIDKPKLDIFSGDASVYAHWKKKFLLLHGPERNLDDAYLANALHCLLKGEARRKVEVHFTADWNGDNYQRMWDTLDDHYGSKHIQDRCIQDRAARIIPLEQENLNTVSTFCDEITVQINYYLVHDPSAVNNDNSHLYQQIRRKMSDKIFLKFAEWTHGRDDEDEDSPPRSLFRLRKWLQIRTTLLRDTEVFSSSAKHRTSKSPKQESFTSQMDLGDSSADESVRPDSEDEAEGCAYFINQSGRRVHFDKTKNKFYEQKPFRANRDQDRNRQRPDTRTMPYKQRFETSDGATQRFSSTPSDDLLEEHRTQKFTVRDALYFLVEKFWELEHRGIKDNISTPGMSKNFRRPKEEWSPQELAVDAKMVVVRNDKENFYTCSIPWKNVPPKLRNNLHMVKTRQEKTNSDALLKAKNTSKEAIDAIFLEQ</sequence>
<feature type="region of interest" description="Disordered" evidence="1">
    <location>
        <begin position="670"/>
        <end position="691"/>
    </location>
</feature>
<accession>E9I1Y0</accession>
<evidence type="ECO:0000313" key="3">
    <source>
        <dbReference type="Proteomes" id="UP000000305"/>
    </source>
</evidence>
<reference evidence="2 3" key="1">
    <citation type="journal article" date="2011" name="Science">
        <title>The ecoresponsive genome of Daphnia pulex.</title>
        <authorList>
            <person name="Colbourne J.K."/>
            <person name="Pfrender M.E."/>
            <person name="Gilbert D."/>
            <person name="Thomas W.K."/>
            <person name="Tucker A."/>
            <person name="Oakley T.H."/>
            <person name="Tokishita S."/>
            <person name="Aerts A."/>
            <person name="Arnold G.J."/>
            <person name="Basu M.K."/>
            <person name="Bauer D.J."/>
            <person name="Caceres C.E."/>
            <person name="Carmel L."/>
            <person name="Casola C."/>
            <person name="Choi J.H."/>
            <person name="Detter J.C."/>
            <person name="Dong Q."/>
            <person name="Dusheyko S."/>
            <person name="Eads B.D."/>
            <person name="Frohlich T."/>
            <person name="Geiler-Samerotte K.A."/>
            <person name="Gerlach D."/>
            <person name="Hatcher P."/>
            <person name="Jogdeo S."/>
            <person name="Krijgsveld J."/>
            <person name="Kriventseva E.V."/>
            <person name="Kultz D."/>
            <person name="Laforsch C."/>
            <person name="Lindquist E."/>
            <person name="Lopez J."/>
            <person name="Manak J.R."/>
            <person name="Muller J."/>
            <person name="Pangilinan J."/>
            <person name="Patwardhan R.P."/>
            <person name="Pitluck S."/>
            <person name="Pritham E.J."/>
            <person name="Rechtsteiner A."/>
            <person name="Rho M."/>
            <person name="Rogozin I.B."/>
            <person name="Sakarya O."/>
            <person name="Salamov A."/>
            <person name="Schaack S."/>
            <person name="Shapiro H."/>
            <person name="Shiga Y."/>
            <person name="Skalitzky C."/>
            <person name="Smith Z."/>
            <person name="Souvorov A."/>
            <person name="Sung W."/>
            <person name="Tang Z."/>
            <person name="Tsuchiya D."/>
            <person name="Tu H."/>
            <person name="Vos H."/>
            <person name="Wang M."/>
            <person name="Wolf Y.I."/>
            <person name="Yamagata H."/>
            <person name="Yamada T."/>
            <person name="Ye Y."/>
            <person name="Shaw J.R."/>
            <person name="Andrews J."/>
            <person name="Crease T.J."/>
            <person name="Tang H."/>
            <person name="Lucas S.M."/>
            <person name="Robertson H.M."/>
            <person name="Bork P."/>
            <person name="Koonin E.V."/>
            <person name="Zdobnov E.M."/>
            <person name="Grigoriev I.V."/>
            <person name="Lynch M."/>
            <person name="Boore J.L."/>
        </authorList>
    </citation>
    <scope>NUCLEOTIDE SEQUENCE [LARGE SCALE GENOMIC DNA]</scope>
</reference>
<dbReference type="EMBL" id="GL733913">
    <property type="protein sequence ID" value="EFX62000.1"/>
    <property type="molecule type" value="Genomic_DNA"/>
</dbReference>
<feature type="compositionally biased region" description="Polar residues" evidence="1">
    <location>
        <begin position="304"/>
        <end position="316"/>
    </location>
</feature>
<organism evidence="2 3">
    <name type="scientific">Daphnia pulex</name>
    <name type="common">Water flea</name>
    <dbReference type="NCBI Taxonomy" id="6669"/>
    <lineage>
        <taxon>Eukaryota</taxon>
        <taxon>Metazoa</taxon>
        <taxon>Ecdysozoa</taxon>
        <taxon>Arthropoda</taxon>
        <taxon>Crustacea</taxon>
        <taxon>Branchiopoda</taxon>
        <taxon>Diplostraca</taxon>
        <taxon>Cladocera</taxon>
        <taxon>Anomopoda</taxon>
        <taxon>Daphniidae</taxon>
        <taxon>Daphnia</taxon>
    </lineage>
</organism>
<feature type="compositionally biased region" description="Basic and acidic residues" evidence="1">
    <location>
        <begin position="670"/>
        <end position="689"/>
    </location>
</feature>
<feature type="compositionally biased region" description="Low complexity" evidence="1">
    <location>
        <begin position="41"/>
        <end position="52"/>
    </location>
</feature>
<dbReference type="KEGG" id="dpx:DAPPUDRAFT_120650"/>
<name>E9I1Y0_DAPPU</name>
<protein>
    <submittedName>
        <fullName evidence="2">Uncharacterized protein</fullName>
    </submittedName>
</protein>
<feature type="non-terminal residue" evidence="2">
    <location>
        <position position="1"/>
    </location>
</feature>
<dbReference type="InParanoid" id="E9I1Y0"/>